<keyword evidence="1" id="KW-0812">Transmembrane</keyword>
<reference evidence="2" key="1">
    <citation type="submission" date="2022-08" db="EMBL/GenBank/DDBJ databases">
        <authorList>
            <person name="Gutierrez-Valencia J."/>
        </authorList>
    </citation>
    <scope>NUCLEOTIDE SEQUENCE</scope>
</reference>
<organism evidence="2 3">
    <name type="scientific">Linum tenue</name>
    <dbReference type="NCBI Taxonomy" id="586396"/>
    <lineage>
        <taxon>Eukaryota</taxon>
        <taxon>Viridiplantae</taxon>
        <taxon>Streptophyta</taxon>
        <taxon>Embryophyta</taxon>
        <taxon>Tracheophyta</taxon>
        <taxon>Spermatophyta</taxon>
        <taxon>Magnoliopsida</taxon>
        <taxon>eudicotyledons</taxon>
        <taxon>Gunneridae</taxon>
        <taxon>Pentapetalae</taxon>
        <taxon>rosids</taxon>
        <taxon>fabids</taxon>
        <taxon>Malpighiales</taxon>
        <taxon>Linaceae</taxon>
        <taxon>Linum</taxon>
    </lineage>
</organism>
<keyword evidence="3" id="KW-1185">Reference proteome</keyword>
<dbReference type="AlphaFoldDB" id="A0AAV0HB03"/>
<proteinExistence type="predicted"/>
<feature type="transmembrane region" description="Helical" evidence="1">
    <location>
        <begin position="93"/>
        <end position="115"/>
    </location>
</feature>
<dbReference type="EMBL" id="CAMGYJ010000002">
    <property type="protein sequence ID" value="CAI0382144.1"/>
    <property type="molecule type" value="Genomic_DNA"/>
</dbReference>
<dbReference type="Proteomes" id="UP001154282">
    <property type="component" value="Unassembled WGS sequence"/>
</dbReference>
<keyword evidence="1" id="KW-0472">Membrane</keyword>
<name>A0AAV0HB03_9ROSI</name>
<keyword evidence="1" id="KW-1133">Transmembrane helix</keyword>
<evidence type="ECO:0000313" key="3">
    <source>
        <dbReference type="Proteomes" id="UP001154282"/>
    </source>
</evidence>
<evidence type="ECO:0000313" key="2">
    <source>
        <dbReference type="EMBL" id="CAI0382144.1"/>
    </source>
</evidence>
<evidence type="ECO:0000256" key="1">
    <source>
        <dbReference type="SAM" id="Phobius"/>
    </source>
</evidence>
<accession>A0AAV0HB03</accession>
<feature type="non-terminal residue" evidence="2">
    <location>
        <position position="135"/>
    </location>
</feature>
<comment type="caution">
    <text evidence="2">The sequence shown here is derived from an EMBL/GenBank/DDBJ whole genome shotgun (WGS) entry which is preliminary data.</text>
</comment>
<sequence length="135" mass="15690">MKLYIYFETNPDQILQAFDPFVGDGRFEVPNLLQEREERFDPPDEGHTFFPVASPVISQLGDGSDHLQYLLNDGVSISRRGRFDLVSGFHPSILIIVHRASSFVVLNIIFFPFVINQRKEFWLICEEESKKKKKE</sequence>
<protein>
    <submittedName>
        <fullName evidence="2">Uncharacterized protein</fullName>
    </submittedName>
</protein>
<gene>
    <name evidence="2" type="ORF">LITE_LOCUS3444</name>
</gene>